<dbReference type="InterPro" id="IPR004386">
    <property type="entry name" value="Toxin_YafQ-like"/>
</dbReference>
<evidence type="ECO:0000313" key="5">
    <source>
        <dbReference type="Proteomes" id="UP000001968"/>
    </source>
</evidence>
<dbReference type="GO" id="GO:0004521">
    <property type="term" value="F:RNA endonuclease activity"/>
    <property type="evidence" value="ECO:0007669"/>
    <property type="project" value="TreeGrafter"/>
</dbReference>
<evidence type="ECO:0008006" key="6">
    <source>
        <dbReference type="Google" id="ProtNLM"/>
    </source>
</evidence>
<keyword evidence="5" id="KW-1185">Reference proteome</keyword>
<dbReference type="InterPro" id="IPR007712">
    <property type="entry name" value="RelE/ParE_toxin"/>
</dbReference>
<dbReference type="EMBL" id="CP000448">
    <property type="protein sequence ID" value="ABI68385.1"/>
    <property type="molecule type" value="Genomic_DNA"/>
</dbReference>
<reference evidence="5" key="1">
    <citation type="journal article" date="2010" name="Environ. Microbiol.">
        <title>The genome of Syntrophomonas wolfei: new insights into syntrophic metabolism and biohydrogen production.</title>
        <authorList>
            <person name="Sieber J.R."/>
            <person name="Sims D.R."/>
            <person name="Han C."/>
            <person name="Kim E."/>
            <person name="Lykidis A."/>
            <person name="Lapidus A.L."/>
            <person name="McDonnald E."/>
            <person name="Rohlin L."/>
            <person name="Culley D.E."/>
            <person name="Gunsalus R."/>
            <person name="McInerney M.J."/>
        </authorList>
    </citation>
    <scope>NUCLEOTIDE SEQUENCE [LARGE SCALE GENOMIC DNA]</scope>
    <source>
        <strain evidence="5">DSM 2245B / Goettingen</strain>
    </source>
</reference>
<feature type="active site" description="Proton donor" evidence="3">
    <location>
        <position position="86"/>
    </location>
</feature>
<dbReference type="HOGENOM" id="CLU_161929_4_1_9"/>
<dbReference type="NCBIfam" id="TIGR02385">
    <property type="entry name" value="RelE_StbE"/>
    <property type="match status" value="1"/>
</dbReference>
<comment type="similarity">
    <text evidence="2">Belongs to the RelE toxin family. YafQ subfamily.</text>
</comment>
<accession>Q0AY19</accession>
<sequence>MLKIRYSSRFKKDFKAIVKRGYDVKLLEEVLNLLVQEKVLPQKYLDHPLTGNYAGHRECHITPDWLLIYKIEGDILILSLTRTGTHSDLY</sequence>
<dbReference type="KEGG" id="swo:Swol_1075"/>
<name>Q0AY19_SYNWW</name>
<dbReference type="InterPro" id="IPR035093">
    <property type="entry name" value="RelE/ParE_toxin_dom_sf"/>
</dbReference>
<dbReference type="Gene3D" id="3.30.2310.20">
    <property type="entry name" value="RelE-like"/>
    <property type="match status" value="1"/>
</dbReference>
<dbReference type="Proteomes" id="UP000001968">
    <property type="component" value="Chromosome"/>
</dbReference>
<dbReference type="OrthoDB" id="7030467at2"/>
<dbReference type="SUPFAM" id="SSF143011">
    <property type="entry name" value="RelE-like"/>
    <property type="match status" value="1"/>
</dbReference>
<keyword evidence="1" id="KW-1277">Toxin-antitoxin system</keyword>
<dbReference type="Pfam" id="PF15738">
    <property type="entry name" value="YafQ_toxin"/>
    <property type="match status" value="1"/>
</dbReference>
<dbReference type="PANTHER" id="PTHR40588">
    <property type="entry name" value="MRNA INTERFERASE TOXIN YAFQ"/>
    <property type="match status" value="1"/>
</dbReference>
<dbReference type="eggNOG" id="COG3041">
    <property type="taxonomic scope" value="Bacteria"/>
</dbReference>
<organism evidence="4 5">
    <name type="scientific">Syntrophomonas wolfei subsp. wolfei (strain DSM 2245B / Goettingen)</name>
    <dbReference type="NCBI Taxonomy" id="335541"/>
    <lineage>
        <taxon>Bacteria</taxon>
        <taxon>Bacillati</taxon>
        <taxon>Bacillota</taxon>
        <taxon>Clostridia</taxon>
        <taxon>Eubacteriales</taxon>
        <taxon>Syntrophomonadaceae</taxon>
        <taxon>Syntrophomonas</taxon>
    </lineage>
</organism>
<proteinExistence type="inferred from homology"/>
<dbReference type="STRING" id="335541.Swol_1075"/>
<evidence type="ECO:0000313" key="4">
    <source>
        <dbReference type="EMBL" id="ABI68385.1"/>
    </source>
</evidence>
<dbReference type="RefSeq" id="WP_011640489.1">
    <property type="nucleotide sequence ID" value="NC_008346.1"/>
</dbReference>
<dbReference type="PIRSF" id="PIRSF006156">
    <property type="entry name" value="YafQ"/>
    <property type="match status" value="1"/>
</dbReference>
<evidence type="ECO:0000256" key="2">
    <source>
        <dbReference type="ARBA" id="ARBA00061366"/>
    </source>
</evidence>
<dbReference type="AlphaFoldDB" id="Q0AY19"/>
<protein>
    <recommendedName>
        <fullName evidence="6">Type II toxin-antitoxin system mRNA interferase toxin, RelE/StbE family</fullName>
    </recommendedName>
</protein>
<evidence type="ECO:0000256" key="1">
    <source>
        <dbReference type="ARBA" id="ARBA00022649"/>
    </source>
</evidence>
<evidence type="ECO:0000256" key="3">
    <source>
        <dbReference type="PIRSR" id="PIRSR006156-1"/>
    </source>
</evidence>
<dbReference type="FunFam" id="3.30.2310.20:FF:000003">
    <property type="entry name" value="Type II toxin-antitoxin system YafQ family toxin"/>
    <property type="match status" value="1"/>
</dbReference>
<dbReference type="PANTHER" id="PTHR40588:SF1">
    <property type="entry name" value="MRNA INTERFERASE TOXIN YAFQ"/>
    <property type="match status" value="1"/>
</dbReference>
<gene>
    <name evidence="4" type="ordered locus">Swol_1075</name>
</gene>
<dbReference type="GO" id="GO:0006415">
    <property type="term" value="P:translational termination"/>
    <property type="evidence" value="ECO:0007669"/>
    <property type="project" value="TreeGrafter"/>
</dbReference>
<dbReference type="GO" id="GO:0006402">
    <property type="term" value="P:mRNA catabolic process"/>
    <property type="evidence" value="ECO:0007669"/>
    <property type="project" value="TreeGrafter"/>
</dbReference>